<gene>
    <name evidence="10" type="ORF">MBAV_002456</name>
</gene>
<comment type="caution">
    <text evidence="10">The sequence shown here is derived from an EMBL/GenBank/DDBJ whole genome shotgun (WGS) entry which is preliminary data.</text>
</comment>
<evidence type="ECO:0000259" key="9">
    <source>
        <dbReference type="PROSITE" id="PS51379"/>
    </source>
</evidence>
<dbReference type="AlphaFoldDB" id="A0A0F3GU58"/>
<dbReference type="Gene3D" id="3.30.70.20">
    <property type="match status" value="1"/>
</dbReference>
<dbReference type="InterPro" id="IPR017896">
    <property type="entry name" value="4Fe4S_Fe-S-bd"/>
</dbReference>
<dbReference type="InterPro" id="IPR036188">
    <property type="entry name" value="FAD/NAD-bd_sf"/>
</dbReference>
<evidence type="ECO:0000256" key="2">
    <source>
        <dbReference type="ARBA" id="ARBA00006561"/>
    </source>
</evidence>
<dbReference type="SUPFAM" id="SSF51905">
    <property type="entry name" value="FAD/NAD(P)-binding domain"/>
    <property type="match status" value="1"/>
</dbReference>
<dbReference type="Pfam" id="PF02662">
    <property type="entry name" value="FlpD"/>
    <property type="match status" value="1"/>
</dbReference>
<keyword evidence="4" id="KW-0479">Metal-binding</keyword>
<evidence type="ECO:0000256" key="8">
    <source>
        <dbReference type="ARBA" id="ARBA00023014"/>
    </source>
</evidence>
<dbReference type="InterPro" id="IPR023753">
    <property type="entry name" value="FAD/NAD-binding_dom"/>
</dbReference>
<dbReference type="PANTHER" id="PTHR43498:SF1">
    <property type="entry name" value="COB--COM HETERODISULFIDE REDUCTASE IRON-SULFUR SUBUNIT A"/>
    <property type="match status" value="1"/>
</dbReference>
<dbReference type="GO" id="GO:0016491">
    <property type="term" value="F:oxidoreductase activity"/>
    <property type="evidence" value="ECO:0007669"/>
    <property type="project" value="UniProtKB-KW"/>
</dbReference>
<sequence>MADDSKIGVYICTDCGIGESLDIAGLEKVAKSELRVPVCKSQPFLCNDEGVQVIRDDINKEGVNKIVIAACSARVNTDMFEFDQYLYVTERVNLREHVVWSQPPNTEATQAIANDNLRMGIARIGKAEVPIPRTTDVERTVLVVGGGNAGLTAALETAGAGYKAVIVEKGPSLGGWATKFYKSYPVKPPFDTLLAPTIGNKVKAVEGNSSIKVHLNSTIVQTEGEPGMFDVKINKGGAEETFRVGAIIMATGWKPYDAAPLSEFYGYGRFKNVVTNVEMEAIALKGKIARPSDGKPAKSVVFLQCAGQRDEKHVPYCSVVCCNVSLKQAKYVRESDADAGAYIIYKDMRTPGIYENFYKATQDDPGIFLAKGEVRAITEAPDGSLLVDIDNQLLGKDMRIQADIVVLATGMVSSMIPDGMAVNAVTPEYVGEIVIKKTQDGDIPELNPFPLALNLKYRQGPEMPHLKYGFPDSHFICFPYETRRTGIYAAGAVRHPMDGLQSTTDATGAALKAIQCIELTAQGKAVSPRAGDATFPDFRLESCTQCRRCTVECPFGVLDEDEKGTPKEHPYRCRRCGTCMGACPQRIISFRNYSVDMMSTMLKSLDVPAEGEEPFVVAFICENDAYPAIDMAGINRMNLNPNYRFISLRCLGGTNLVWITDALSRGIDGIMLIGCKYGDNYQCHFIKGSQMASERMSKVQETLGRLNLEAERVEQVQLAINEWDQLPKILEDFSEKLKGFGPNPFKGF</sequence>
<evidence type="ECO:0000256" key="4">
    <source>
        <dbReference type="ARBA" id="ARBA00022723"/>
    </source>
</evidence>
<keyword evidence="11" id="KW-1185">Reference proteome</keyword>
<dbReference type="PATRIC" id="fig|29290.4.peg.3241"/>
<dbReference type="Pfam" id="PF13187">
    <property type="entry name" value="Fer4_9"/>
    <property type="match status" value="1"/>
</dbReference>
<dbReference type="InterPro" id="IPR039650">
    <property type="entry name" value="HdrA-like"/>
</dbReference>
<dbReference type="GO" id="GO:0046872">
    <property type="term" value="F:metal ion binding"/>
    <property type="evidence" value="ECO:0007669"/>
    <property type="project" value="UniProtKB-KW"/>
</dbReference>
<accession>A0A0F3GU58</accession>
<dbReference type="Pfam" id="PF07992">
    <property type="entry name" value="Pyr_redox_2"/>
    <property type="match status" value="1"/>
</dbReference>
<protein>
    <submittedName>
        <fullName evidence="10">Polyferredoxin, heterodixulfide reductase subunit A</fullName>
    </submittedName>
</protein>
<reference evidence="10 11" key="1">
    <citation type="submission" date="2015-02" db="EMBL/GenBank/DDBJ databases">
        <title>Single-cell genomics of uncultivated deep-branching MTB reveals a conserved set of magnetosome genes.</title>
        <authorList>
            <person name="Kolinko S."/>
            <person name="Richter M."/>
            <person name="Glockner F.O."/>
            <person name="Brachmann A."/>
            <person name="Schuler D."/>
        </authorList>
    </citation>
    <scope>NUCLEOTIDE SEQUENCE [LARGE SCALE GENOMIC DNA]</scope>
    <source>
        <strain evidence="10">TM-1</strain>
    </source>
</reference>
<evidence type="ECO:0000256" key="6">
    <source>
        <dbReference type="ARBA" id="ARBA00023002"/>
    </source>
</evidence>
<evidence type="ECO:0000313" key="10">
    <source>
        <dbReference type="EMBL" id="KJU85352.1"/>
    </source>
</evidence>
<comment type="cofactor">
    <cofactor evidence="1">
        <name>FAD</name>
        <dbReference type="ChEBI" id="CHEBI:57692"/>
    </cofactor>
</comment>
<keyword evidence="5" id="KW-0285">Flavoprotein</keyword>
<dbReference type="PANTHER" id="PTHR43498">
    <property type="entry name" value="FERREDOXIN:COB-COM HETERODISULFIDE REDUCTASE SUBUNIT A"/>
    <property type="match status" value="1"/>
</dbReference>
<dbReference type="PROSITE" id="PS00198">
    <property type="entry name" value="4FE4S_FER_1"/>
    <property type="match status" value="2"/>
</dbReference>
<evidence type="ECO:0000256" key="7">
    <source>
        <dbReference type="ARBA" id="ARBA00023004"/>
    </source>
</evidence>
<keyword evidence="3" id="KW-0004">4Fe-4S</keyword>
<dbReference type="InterPro" id="IPR017900">
    <property type="entry name" value="4Fe4S_Fe_S_CS"/>
</dbReference>
<evidence type="ECO:0000313" key="11">
    <source>
        <dbReference type="Proteomes" id="UP000033423"/>
    </source>
</evidence>
<evidence type="ECO:0000256" key="1">
    <source>
        <dbReference type="ARBA" id="ARBA00001974"/>
    </source>
</evidence>
<evidence type="ECO:0000256" key="3">
    <source>
        <dbReference type="ARBA" id="ARBA00022485"/>
    </source>
</evidence>
<keyword evidence="5" id="KW-0274">FAD</keyword>
<dbReference type="PROSITE" id="PS51379">
    <property type="entry name" value="4FE4S_FER_2"/>
    <property type="match status" value="2"/>
</dbReference>
<evidence type="ECO:0000256" key="5">
    <source>
        <dbReference type="ARBA" id="ARBA00022827"/>
    </source>
</evidence>
<dbReference type="Gene3D" id="3.50.50.60">
    <property type="entry name" value="FAD/NAD(P)-binding domain"/>
    <property type="match status" value="1"/>
</dbReference>
<proteinExistence type="inferred from homology"/>
<keyword evidence="8" id="KW-0411">Iron-sulfur</keyword>
<comment type="similarity">
    <text evidence="2">Belongs to the HdrA family.</text>
</comment>
<keyword evidence="7" id="KW-0408">Iron</keyword>
<keyword evidence="6" id="KW-0560">Oxidoreductase</keyword>
<feature type="domain" description="4Fe-4S ferredoxin-type" evidence="9">
    <location>
        <begin position="534"/>
        <end position="563"/>
    </location>
</feature>
<dbReference type="InterPro" id="IPR003813">
    <property type="entry name" value="MvhD/FlpD"/>
</dbReference>
<organism evidence="10 11">
    <name type="scientific">Candidatus Magnetobacterium bavaricum</name>
    <dbReference type="NCBI Taxonomy" id="29290"/>
    <lineage>
        <taxon>Bacteria</taxon>
        <taxon>Pseudomonadati</taxon>
        <taxon>Nitrospirota</taxon>
        <taxon>Thermodesulfovibrionia</taxon>
        <taxon>Thermodesulfovibrionales</taxon>
        <taxon>Candidatus Magnetobacteriaceae</taxon>
        <taxon>Candidatus Magnetobacterium</taxon>
    </lineage>
</organism>
<name>A0A0F3GU58_9BACT</name>
<dbReference type="EMBL" id="LACI01001059">
    <property type="protein sequence ID" value="KJU85352.1"/>
    <property type="molecule type" value="Genomic_DNA"/>
</dbReference>
<feature type="domain" description="4Fe-4S ferredoxin-type" evidence="9">
    <location>
        <begin position="564"/>
        <end position="593"/>
    </location>
</feature>
<dbReference type="Proteomes" id="UP000033423">
    <property type="component" value="Unassembled WGS sequence"/>
</dbReference>
<dbReference type="SUPFAM" id="SSF54862">
    <property type="entry name" value="4Fe-4S ferredoxins"/>
    <property type="match status" value="1"/>
</dbReference>
<dbReference type="GO" id="GO:0051539">
    <property type="term" value="F:4 iron, 4 sulfur cluster binding"/>
    <property type="evidence" value="ECO:0007669"/>
    <property type="project" value="UniProtKB-KW"/>
</dbReference>